<accession>A0A0D0BYB6</accession>
<name>A0A0D0BYB6_9AGAR</name>
<protein>
    <submittedName>
        <fullName evidence="2">Uncharacterized protein</fullName>
    </submittedName>
</protein>
<keyword evidence="3" id="KW-1185">Reference proteome</keyword>
<dbReference type="AlphaFoldDB" id="A0A0D0BYB6"/>
<dbReference type="OrthoDB" id="2416294at2759"/>
<dbReference type="HOGENOM" id="CLU_3068889_0_0_1"/>
<organism evidence="2 3">
    <name type="scientific">Collybiopsis luxurians FD-317 M1</name>
    <dbReference type="NCBI Taxonomy" id="944289"/>
    <lineage>
        <taxon>Eukaryota</taxon>
        <taxon>Fungi</taxon>
        <taxon>Dikarya</taxon>
        <taxon>Basidiomycota</taxon>
        <taxon>Agaricomycotina</taxon>
        <taxon>Agaricomycetes</taxon>
        <taxon>Agaricomycetidae</taxon>
        <taxon>Agaricales</taxon>
        <taxon>Marasmiineae</taxon>
        <taxon>Omphalotaceae</taxon>
        <taxon>Collybiopsis</taxon>
        <taxon>Collybiopsis luxurians</taxon>
    </lineage>
</organism>
<feature type="region of interest" description="Disordered" evidence="1">
    <location>
        <begin position="33"/>
        <end position="53"/>
    </location>
</feature>
<evidence type="ECO:0000313" key="2">
    <source>
        <dbReference type="EMBL" id="KIK54839.1"/>
    </source>
</evidence>
<evidence type="ECO:0000313" key="3">
    <source>
        <dbReference type="Proteomes" id="UP000053593"/>
    </source>
</evidence>
<dbReference type="Proteomes" id="UP000053593">
    <property type="component" value="Unassembled WGS sequence"/>
</dbReference>
<reference evidence="2 3" key="1">
    <citation type="submission" date="2014-04" db="EMBL/GenBank/DDBJ databases">
        <title>Evolutionary Origins and Diversification of the Mycorrhizal Mutualists.</title>
        <authorList>
            <consortium name="DOE Joint Genome Institute"/>
            <consortium name="Mycorrhizal Genomics Consortium"/>
            <person name="Kohler A."/>
            <person name="Kuo A."/>
            <person name="Nagy L.G."/>
            <person name="Floudas D."/>
            <person name="Copeland A."/>
            <person name="Barry K.W."/>
            <person name="Cichocki N."/>
            <person name="Veneault-Fourrey C."/>
            <person name="LaButti K."/>
            <person name="Lindquist E.A."/>
            <person name="Lipzen A."/>
            <person name="Lundell T."/>
            <person name="Morin E."/>
            <person name="Murat C."/>
            <person name="Riley R."/>
            <person name="Ohm R."/>
            <person name="Sun H."/>
            <person name="Tunlid A."/>
            <person name="Henrissat B."/>
            <person name="Grigoriev I.V."/>
            <person name="Hibbett D.S."/>
            <person name="Martin F."/>
        </authorList>
    </citation>
    <scope>NUCLEOTIDE SEQUENCE [LARGE SCALE GENOMIC DNA]</scope>
    <source>
        <strain evidence="2 3">FD-317 M1</strain>
    </source>
</reference>
<proteinExistence type="predicted"/>
<gene>
    <name evidence="2" type="ORF">GYMLUDRAFT_176639</name>
</gene>
<evidence type="ECO:0000256" key="1">
    <source>
        <dbReference type="SAM" id="MobiDB-lite"/>
    </source>
</evidence>
<dbReference type="EMBL" id="KN834812">
    <property type="protein sequence ID" value="KIK54839.1"/>
    <property type="molecule type" value="Genomic_DNA"/>
</dbReference>
<sequence>MLYNEPDFHNNESKLKITACKLGSQVIDLPKFHPELNPMEPTPKPNTPAVIQN</sequence>